<organism evidence="1 2">
    <name type="scientific">Candidatus Thiodictyon syntrophicum</name>
    <dbReference type="NCBI Taxonomy" id="1166950"/>
    <lineage>
        <taxon>Bacteria</taxon>
        <taxon>Pseudomonadati</taxon>
        <taxon>Pseudomonadota</taxon>
        <taxon>Gammaproteobacteria</taxon>
        <taxon>Chromatiales</taxon>
        <taxon>Chromatiaceae</taxon>
        <taxon>Thiodictyon</taxon>
    </lineage>
</organism>
<geneLocation type="plasmid" evidence="2">
    <name>pts485</name>
</geneLocation>
<keyword evidence="1" id="KW-0614">Plasmid</keyword>
<proteinExistence type="predicted"/>
<accession>A0A2K8UJE0</accession>
<dbReference type="RefSeq" id="WP_100923305.1">
    <property type="nucleotide sequence ID" value="NZ_CP020372.1"/>
</dbReference>
<sequence>MSTDPAIRDHQAWLGYLQPDGLVVSPAALVDLQVILPRDSREEQQRFLECVTAGTIGTADPVPVIADLPGFLHSFLEWPDTLAGLRRVHP</sequence>
<evidence type="ECO:0000313" key="2">
    <source>
        <dbReference type="Proteomes" id="UP000232638"/>
    </source>
</evidence>
<name>A0A2K8UJE0_9GAMM</name>
<reference evidence="1 2" key="1">
    <citation type="submission" date="2017-03" db="EMBL/GenBank/DDBJ databases">
        <title>Complete genome sequence of Candidatus 'Thiodictyon syntrophicum' sp. nov. strain Cad16T, a photolithoautotroph purple sulfur bacterium isolated from an alpine meromictic lake.</title>
        <authorList>
            <person name="Luedin S.M."/>
            <person name="Pothier J.F."/>
            <person name="Danza F."/>
            <person name="Storelli N."/>
            <person name="Wittwer M."/>
            <person name="Tonolla M."/>
        </authorList>
    </citation>
    <scope>NUCLEOTIDE SEQUENCE [LARGE SCALE GENOMIC DNA]</scope>
    <source>
        <strain evidence="1 2">Cad16T</strain>
        <plasmid evidence="2">Plasmid pts485</plasmid>
    </source>
</reference>
<dbReference type="KEGG" id="tsy:THSYN_32985"/>
<evidence type="ECO:0000313" key="1">
    <source>
        <dbReference type="EMBL" id="AUB85703.1"/>
    </source>
</evidence>
<protein>
    <submittedName>
        <fullName evidence="1">Uncharacterized protein</fullName>
    </submittedName>
</protein>
<dbReference type="AlphaFoldDB" id="A0A2K8UJE0"/>
<keyword evidence="2" id="KW-1185">Reference proteome</keyword>
<dbReference type="Proteomes" id="UP000232638">
    <property type="component" value="Plasmid pTs485"/>
</dbReference>
<gene>
    <name evidence="1" type="ORF">THSYN_32985</name>
</gene>
<dbReference type="OrthoDB" id="564694at2"/>
<dbReference type="EMBL" id="CP020372">
    <property type="protein sequence ID" value="AUB85703.1"/>
    <property type="molecule type" value="Genomic_DNA"/>
</dbReference>